<dbReference type="EMBL" id="CACVKT020004115">
    <property type="protein sequence ID" value="CAC5388012.1"/>
    <property type="molecule type" value="Genomic_DNA"/>
</dbReference>
<dbReference type="PANTHER" id="PTHR33845:SF1">
    <property type="entry name" value="C2H2-TYPE DOMAIN-CONTAINING PROTEIN"/>
    <property type="match status" value="1"/>
</dbReference>
<evidence type="ECO:0000313" key="1">
    <source>
        <dbReference type="EMBL" id="CAC5388012.1"/>
    </source>
</evidence>
<name>A0A6J8BWF7_MYTCO</name>
<dbReference type="AlphaFoldDB" id="A0A6J8BWF7"/>
<reference evidence="1 2" key="1">
    <citation type="submission" date="2020-06" db="EMBL/GenBank/DDBJ databases">
        <authorList>
            <person name="Li R."/>
            <person name="Bekaert M."/>
        </authorList>
    </citation>
    <scope>NUCLEOTIDE SEQUENCE [LARGE SCALE GENOMIC DNA]</scope>
    <source>
        <strain evidence="2">wild</strain>
    </source>
</reference>
<organism evidence="1 2">
    <name type="scientific">Mytilus coruscus</name>
    <name type="common">Sea mussel</name>
    <dbReference type="NCBI Taxonomy" id="42192"/>
    <lineage>
        <taxon>Eukaryota</taxon>
        <taxon>Metazoa</taxon>
        <taxon>Spiralia</taxon>
        <taxon>Lophotrochozoa</taxon>
        <taxon>Mollusca</taxon>
        <taxon>Bivalvia</taxon>
        <taxon>Autobranchia</taxon>
        <taxon>Pteriomorphia</taxon>
        <taxon>Mytilida</taxon>
        <taxon>Mytiloidea</taxon>
        <taxon>Mytilidae</taxon>
        <taxon>Mytilinae</taxon>
        <taxon>Mytilus</taxon>
    </lineage>
</organism>
<proteinExistence type="predicted"/>
<dbReference type="OrthoDB" id="6080263at2759"/>
<dbReference type="PANTHER" id="PTHR33845">
    <property type="entry name" value="C2H2-TYPE DOMAIN-CONTAINING PROTEIN"/>
    <property type="match status" value="1"/>
</dbReference>
<keyword evidence="2" id="KW-1185">Reference proteome</keyword>
<sequence length="715" mass="80363">MIPGLSVAKIDGARKHSLVVGAGNLVNPPKIYRTKLTKPRVTHFIEFVMNPLYSTIVGFGQTMLKLSTNEKIEIPRVIRNVINARVICNYQNYCEENNLESYSRPTLYRILKVCAASKQKALQGLDNTTSGGMGAIDTLLKLVTKLETFGISHESVEKLKDSLHVINQFLKFEYKLHLNKLDGCTDHCTTYALSDPLIPCFASSCEHQHDANCDKCSLVDTVLDLITTDLSKVQVNESVQDDIDFDLNSATKNLLEWKRHLLRTVDQDAARNDILKNLASNQSLIIMDWAMKFLPVQFLTRSAASDELDLNCNIHILENGTQGWFSIANILLHLLEQLKCKNQSLEEIYLKSDNAACYHCVNLLSFIQQNNSTFPIRIKEYNFSEAQSGKDLCDSKTGSSRLHIYRYANEGHNVLNAGDMKKALESYGGVKGTNVCIVSIDQASEPKIKSKIPGMSVLNNFAFTEIGIVARKAYQVGSGQLIQTGISDQNLCKERVFNQEVHEPFTVIQTAGKVSHLKTAQHFANEHDEPSAIPENETTNACDSQTDTQINLIQTVSAATESDATSNMINKGWALKGKSTNIRFSPKVKSYLNEICLNCEKTGKRPNYFALYDELRKFCDENGERMFKMEEWLNPTQIKSYFATLVTKLKPGTMNFNSITDNNGVQSIELKEIEENVEQDEKLYHVYEAVAVIEANTHNENVEHFVDEVYTAVNM</sequence>
<dbReference type="Proteomes" id="UP000507470">
    <property type="component" value="Unassembled WGS sequence"/>
</dbReference>
<accession>A0A6J8BWF7</accession>
<gene>
    <name evidence="1" type="ORF">MCOR_23297</name>
</gene>
<protein>
    <submittedName>
        <fullName evidence="1">Uncharacterized protein</fullName>
    </submittedName>
</protein>
<evidence type="ECO:0000313" key="2">
    <source>
        <dbReference type="Proteomes" id="UP000507470"/>
    </source>
</evidence>